<dbReference type="SUPFAM" id="SSF52540">
    <property type="entry name" value="P-loop containing nucleoside triphosphate hydrolases"/>
    <property type="match status" value="1"/>
</dbReference>
<dbReference type="InterPro" id="IPR027417">
    <property type="entry name" value="P-loop_NTPase"/>
</dbReference>
<dbReference type="RefSeq" id="WP_128982774.1">
    <property type="nucleotide sequence ID" value="NZ_PDKJ01000014.1"/>
</dbReference>
<protein>
    <submittedName>
        <fullName evidence="1">Uncharacterized protein</fullName>
    </submittedName>
</protein>
<dbReference type="EMBL" id="PDKJ01000014">
    <property type="protein sequence ID" value="RXJ66509.1"/>
    <property type="molecule type" value="Genomic_DNA"/>
</dbReference>
<name>A0A4Q0YBP8_9BACT</name>
<accession>A0A4Q0YBP8</accession>
<dbReference type="PANTHER" id="PTHR34301:SF8">
    <property type="entry name" value="ATPASE DOMAIN-CONTAINING PROTEIN"/>
    <property type="match status" value="1"/>
</dbReference>
<dbReference type="AlphaFoldDB" id="A0A4Q0YBP8"/>
<evidence type="ECO:0000313" key="1">
    <source>
        <dbReference type="EMBL" id="RXJ66509.1"/>
    </source>
</evidence>
<proteinExistence type="predicted"/>
<organism evidence="1 2">
    <name type="scientific">Halarcobacter ebronensis</name>
    <dbReference type="NCBI Taxonomy" id="1462615"/>
    <lineage>
        <taxon>Bacteria</taxon>
        <taxon>Pseudomonadati</taxon>
        <taxon>Campylobacterota</taxon>
        <taxon>Epsilonproteobacteria</taxon>
        <taxon>Campylobacterales</taxon>
        <taxon>Arcobacteraceae</taxon>
        <taxon>Halarcobacter</taxon>
    </lineage>
</organism>
<dbReference type="PANTHER" id="PTHR34301">
    <property type="entry name" value="DNA-BINDING PROTEIN-RELATED"/>
    <property type="match status" value="1"/>
</dbReference>
<sequence>MQNCVGQAVRGDNFWNRSDEIEEIWNKIDSGSHILLAAPRRVGKTSIMFYLKDKPKENYIVVYIDTESADNENEFWQKVFNALLEEEFINKLKSYSQTLWQKIKKIKIDKISTSGVEFGDGETLNYSEAFERLLKDIEKDKKIIIMLDEFAQTVENIVKYEDEISAEKFLKRHRALRQNSNLTTKVTFIYAGSIGLESVVSKLNGIKYINDLNTVKVRPLTNMDAKNFVDILAKSLKITLSEEVKDFLLEEIEWLIPFYIQLILQEIKNISRKNKNEIITNEIVKSAILNSLDYKNHFEHWRSKLKEALCVEEFKLAKEILNIISERNTIESLEILDIGTKFEIDNETTKDIVHSLEYDGYINNNDNPKIYRFNSPILKMWWYKNVAN</sequence>
<gene>
    <name evidence="1" type="ORF">CRV08_12895</name>
</gene>
<dbReference type="Proteomes" id="UP000290172">
    <property type="component" value="Unassembled WGS sequence"/>
</dbReference>
<comment type="caution">
    <text evidence="1">The sequence shown here is derived from an EMBL/GenBank/DDBJ whole genome shotgun (WGS) entry which is preliminary data.</text>
</comment>
<reference evidence="1 2" key="1">
    <citation type="submission" date="2017-10" db="EMBL/GenBank/DDBJ databases">
        <title>Genomics of the genus Arcobacter.</title>
        <authorList>
            <person name="Perez-Cataluna A."/>
            <person name="Figueras M.J."/>
        </authorList>
    </citation>
    <scope>NUCLEOTIDE SEQUENCE [LARGE SCALE GENOMIC DNA]</scope>
    <source>
        <strain evidence="1 2">CECT 8993</strain>
    </source>
</reference>
<evidence type="ECO:0000313" key="2">
    <source>
        <dbReference type="Proteomes" id="UP000290172"/>
    </source>
</evidence>
<dbReference type="Gene3D" id="3.40.50.300">
    <property type="entry name" value="P-loop containing nucleotide triphosphate hydrolases"/>
    <property type="match status" value="1"/>
</dbReference>